<name>A0ABX1PLG0_9RHOO</name>
<protein>
    <recommendedName>
        <fullName evidence="4">Ankyrin repeat domain-containing protein</fullName>
    </recommendedName>
</protein>
<organism evidence="2 3">
    <name type="scientific">Aromatoleum anaerobium</name>
    <dbReference type="NCBI Taxonomy" id="182180"/>
    <lineage>
        <taxon>Bacteria</taxon>
        <taxon>Pseudomonadati</taxon>
        <taxon>Pseudomonadota</taxon>
        <taxon>Betaproteobacteria</taxon>
        <taxon>Rhodocyclales</taxon>
        <taxon>Rhodocyclaceae</taxon>
        <taxon>Aromatoleum</taxon>
    </lineage>
</organism>
<feature type="transmembrane region" description="Helical" evidence="1">
    <location>
        <begin position="16"/>
        <end position="37"/>
    </location>
</feature>
<keyword evidence="1" id="KW-0472">Membrane</keyword>
<keyword evidence="3" id="KW-1185">Reference proteome</keyword>
<comment type="caution">
    <text evidence="2">The sequence shown here is derived from an EMBL/GenBank/DDBJ whole genome shotgun (WGS) entry which is preliminary data.</text>
</comment>
<dbReference type="InterPro" id="IPR036770">
    <property type="entry name" value="Ankyrin_rpt-contain_sf"/>
</dbReference>
<dbReference type="EMBL" id="WTVG01000012">
    <property type="protein sequence ID" value="NMG24346.1"/>
    <property type="molecule type" value="Genomic_DNA"/>
</dbReference>
<sequence>MAGTCAVVAGSKGRSVIGWLLLGALFSAVALIVVAVMPSLKPAVDAPSVETHKKCPFCAEQVRREAIVCKHCGRDLGPHDEALRLTGSPEGVALVAAAEAGNWGSVFSLLNGGADPNALDSQGRTALDVAESRKDEQIANLLRSKGAERLPHD</sequence>
<dbReference type="Gene3D" id="1.25.40.20">
    <property type="entry name" value="Ankyrin repeat-containing domain"/>
    <property type="match status" value="1"/>
</dbReference>
<dbReference type="Proteomes" id="UP000615989">
    <property type="component" value="Unassembled WGS sequence"/>
</dbReference>
<evidence type="ECO:0000313" key="3">
    <source>
        <dbReference type="Proteomes" id="UP000615989"/>
    </source>
</evidence>
<evidence type="ECO:0008006" key="4">
    <source>
        <dbReference type="Google" id="ProtNLM"/>
    </source>
</evidence>
<reference evidence="2" key="1">
    <citation type="submission" date="2019-12" db="EMBL/GenBank/DDBJ databases">
        <title>Comparative genomics gives insights into the taxonomy of the Azoarcus-Aromatoleum group and reveals separate origins of nif in the plant-associated Azoarcus and non-plant-associated Aromatoleum sub-groups.</title>
        <authorList>
            <person name="Lafos M."/>
            <person name="Maluk M."/>
            <person name="Batista M."/>
            <person name="Junghare M."/>
            <person name="Carmona M."/>
            <person name="Faoro H."/>
            <person name="Cruz L.M."/>
            <person name="Battistoni F."/>
            <person name="De Souza E."/>
            <person name="Pedrosa F."/>
            <person name="Chen W.-M."/>
            <person name="Poole P.S."/>
            <person name="Dixon R.A."/>
            <person name="James E.K."/>
        </authorList>
    </citation>
    <scope>NUCLEOTIDE SEQUENCE</scope>
    <source>
        <strain evidence="2">LuFRes1</strain>
    </source>
</reference>
<keyword evidence="1" id="KW-1133">Transmembrane helix</keyword>
<gene>
    <name evidence="2" type="ORF">GO606_06295</name>
</gene>
<evidence type="ECO:0000313" key="2">
    <source>
        <dbReference type="EMBL" id="NMG24346.1"/>
    </source>
</evidence>
<accession>A0ABX1PLG0</accession>
<keyword evidence="1" id="KW-0812">Transmembrane</keyword>
<proteinExistence type="predicted"/>
<evidence type="ECO:0000256" key="1">
    <source>
        <dbReference type="SAM" id="Phobius"/>
    </source>
</evidence>
<dbReference type="SUPFAM" id="SSF48403">
    <property type="entry name" value="Ankyrin repeat"/>
    <property type="match status" value="1"/>
</dbReference>